<sequence length="411" mass="43900">MRHTALSTLTLALLTSAFATSTPVSYNGVRATLDTQQRGGVTLVDAEAFVKTFKLSLNVKTLPKPQTINGRTYVDVNVLASALKTNVAVSQGVLVYSQNQTPVVKGTAQLDGNAAKIGQTFTVGKANPMNFTLRSAEFSLSRMTFGDFTLIPTRDQKLLVLRYTIQNPQNRDLFFRGDQLRMLAVDASDVNHELEGLAVREGQTASLELSLKPAQKIDVVSAILVPARGPIPKLIIEPRGDDTPAVLRYDLRGAVKPLPAAFTPSNDGATAPAVIPAALNAVLPLGYFDVALKSVAYTKDNLTSSVTLEDGQQFAVVTAVLKNASTSERGYRGDTLIVEATLASGERVKFDGYMISGSRNVDAEGDLRPGEQTTVRLVGVIPEDVKLSSVTVSENVSAIDAPTHAFNVAVK</sequence>
<evidence type="ECO:0000313" key="3">
    <source>
        <dbReference type="EMBL" id="PYE52758.1"/>
    </source>
</evidence>
<dbReference type="InterPro" id="IPR029050">
    <property type="entry name" value="Immunoprotect_excell_Ig-like"/>
</dbReference>
<dbReference type="EMBL" id="QJSX01000012">
    <property type="protein sequence ID" value="PYE52758.1"/>
    <property type="molecule type" value="Genomic_DNA"/>
</dbReference>
<name>A0A318SJL6_9DEIO</name>
<reference evidence="3 4" key="1">
    <citation type="submission" date="2018-06" db="EMBL/GenBank/DDBJ databases">
        <title>Genomic Encyclopedia of Type Strains, Phase IV (KMG-IV): sequencing the most valuable type-strain genomes for metagenomic binning, comparative biology and taxonomic classification.</title>
        <authorList>
            <person name="Goeker M."/>
        </authorList>
    </citation>
    <scope>NUCLEOTIDE SEQUENCE [LARGE SCALE GENOMIC DNA]</scope>
    <source>
        <strain evidence="3 4">DSM 18048</strain>
    </source>
</reference>
<evidence type="ECO:0008006" key="5">
    <source>
        <dbReference type="Google" id="ProtNLM"/>
    </source>
</evidence>
<dbReference type="Gene3D" id="2.60.40.1240">
    <property type="match status" value="1"/>
</dbReference>
<accession>A0A318SJL6</accession>
<evidence type="ECO:0000256" key="2">
    <source>
        <dbReference type="SAM" id="SignalP"/>
    </source>
</evidence>
<keyword evidence="4" id="KW-1185">Reference proteome</keyword>
<protein>
    <recommendedName>
        <fullName evidence="5">DUF5666 domain-containing protein</fullName>
    </recommendedName>
</protein>
<proteinExistence type="predicted"/>
<dbReference type="AlphaFoldDB" id="A0A318SJL6"/>
<gene>
    <name evidence="3" type="ORF">DES52_11279</name>
</gene>
<dbReference type="Proteomes" id="UP000248326">
    <property type="component" value="Unassembled WGS sequence"/>
</dbReference>
<feature type="chain" id="PRO_5016242938" description="DUF5666 domain-containing protein" evidence="2">
    <location>
        <begin position="20"/>
        <end position="411"/>
    </location>
</feature>
<evidence type="ECO:0000313" key="4">
    <source>
        <dbReference type="Proteomes" id="UP000248326"/>
    </source>
</evidence>
<evidence type="ECO:0000256" key="1">
    <source>
        <dbReference type="ARBA" id="ARBA00022729"/>
    </source>
</evidence>
<organism evidence="3 4">
    <name type="scientific">Deinococcus yavapaiensis KR-236</name>
    <dbReference type="NCBI Taxonomy" id="694435"/>
    <lineage>
        <taxon>Bacteria</taxon>
        <taxon>Thermotogati</taxon>
        <taxon>Deinococcota</taxon>
        <taxon>Deinococci</taxon>
        <taxon>Deinococcales</taxon>
        <taxon>Deinococcaceae</taxon>
        <taxon>Deinococcus</taxon>
    </lineage>
</organism>
<dbReference type="RefSeq" id="WP_110887644.1">
    <property type="nucleotide sequence ID" value="NZ_QJSX01000012.1"/>
</dbReference>
<feature type="signal peptide" evidence="2">
    <location>
        <begin position="1"/>
        <end position="19"/>
    </location>
</feature>
<comment type="caution">
    <text evidence="3">The sequence shown here is derived from an EMBL/GenBank/DDBJ whole genome shotgun (WGS) entry which is preliminary data.</text>
</comment>
<dbReference type="OrthoDB" id="57436at2"/>
<keyword evidence="1 2" id="KW-0732">Signal</keyword>